<dbReference type="PANTHER" id="PTHR20857">
    <property type="entry name" value="THIAMINE-PHOSPHATE PYROPHOSPHORYLASE"/>
    <property type="match status" value="1"/>
</dbReference>
<keyword evidence="3 9" id="KW-0479">Metal-binding</keyword>
<sequence>MPMRRFDLSLYLVTDEIRRPGLEDDVIAAVRGGVTLVQLRDKSAPHAVVAEFARRLKARLDEHRVPLILNDRVEVARMIGAAGVHIGTRDMTPAEARQMLGPNAIIGVSVSEAAHLDRFDPADVDYVGIGPVHTTLTKPDHATPIGAEGLARLCAAARLPAVAIGGLTAQDAPAVRAAGAQGLAVVSAILSDGDAEQAARRLRRAWEEAASGDVARPAAE</sequence>
<evidence type="ECO:0000256" key="11">
    <source>
        <dbReference type="RuleBase" id="RU004253"/>
    </source>
</evidence>
<name>A0ABW9ZKB7_9HYPH</name>
<dbReference type="PANTHER" id="PTHR20857:SF15">
    <property type="entry name" value="THIAMINE-PHOSPHATE SYNTHASE"/>
    <property type="match status" value="1"/>
</dbReference>
<reference evidence="13 14" key="1">
    <citation type="submission" date="2020-01" db="EMBL/GenBank/DDBJ databases">
        <authorList>
            <person name="Peng S.Y."/>
            <person name="Li J."/>
            <person name="Wang M."/>
            <person name="Wang L."/>
            <person name="Wang C.Q."/>
            <person name="Wang J.R."/>
        </authorList>
    </citation>
    <scope>NUCLEOTIDE SEQUENCE [LARGE SCALE GENOMIC DNA]</scope>
    <source>
        <strain evidence="13 14">XCT-34</strain>
    </source>
</reference>
<gene>
    <name evidence="9 13" type="primary">thiE</name>
    <name evidence="13" type="ORF">GWI71_11825</name>
</gene>
<evidence type="ECO:0000259" key="12">
    <source>
        <dbReference type="Pfam" id="PF02581"/>
    </source>
</evidence>
<organism evidence="13 14">
    <name type="scientific">Pannonibacter tanglangensis</name>
    <dbReference type="NCBI Taxonomy" id="2750084"/>
    <lineage>
        <taxon>Bacteria</taxon>
        <taxon>Pseudomonadati</taxon>
        <taxon>Pseudomonadota</taxon>
        <taxon>Alphaproteobacteria</taxon>
        <taxon>Hyphomicrobiales</taxon>
        <taxon>Stappiaceae</taxon>
        <taxon>Pannonibacter</taxon>
    </lineage>
</organism>
<feature type="binding site" evidence="9">
    <location>
        <position position="71"/>
    </location>
    <ligand>
        <name>Mg(2+)</name>
        <dbReference type="ChEBI" id="CHEBI:18420"/>
    </ligand>
</feature>
<comment type="catalytic activity">
    <reaction evidence="8 9 10">
        <text>2-[(2R,5Z)-2-carboxy-4-methylthiazol-5(2H)-ylidene]ethyl phosphate + 4-amino-2-methyl-5-(diphosphooxymethyl)pyrimidine + 2 H(+) = thiamine phosphate + CO2 + diphosphate</text>
        <dbReference type="Rhea" id="RHEA:47844"/>
        <dbReference type="ChEBI" id="CHEBI:15378"/>
        <dbReference type="ChEBI" id="CHEBI:16526"/>
        <dbReference type="ChEBI" id="CHEBI:33019"/>
        <dbReference type="ChEBI" id="CHEBI:37575"/>
        <dbReference type="ChEBI" id="CHEBI:57841"/>
        <dbReference type="ChEBI" id="CHEBI:62899"/>
        <dbReference type="EC" id="2.5.1.3"/>
    </reaction>
</comment>
<comment type="similarity">
    <text evidence="9 10">Belongs to the thiamine-phosphate synthase family.</text>
</comment>
<evidence type="ECO:0000256" key="6">
    <source>
        <dbReference type="ARBA" id="ARBA00047334"/>
    </source>
</evidence>
<evidence type="ECO:0000256" key="2">
    <source>
        <dbReference type="ARBA" id="ARBA00022679"/>
    </source>
</evidence>
<dbReference type="EC" id="2.5.1.3" evidence="9"/>
<evidence type="ECO:0000256" key="9">
    <source>
        <dbReference type="HAMAP-Rule" id="MF_00097"/>
    </source>
</evidence>
<comment type="cofactor">
    <cofactor evidence="9">
        <name>Mg(2+)</name>
        <dbReference type="ChEBI" id="CHEBI:18420"/>
    </cofactor>
    <text evidence="9">Binds 1 Mg(2+) ion per subunit.</text>
</comment>
<feature type="binding site" evidence="9">
    <location>
        <position position="166"/>
    </location>
    <ligand>
        <name>2-[(2R,5Z)-2-carboxy-4-methylthiazol-5(2H)-ylidene]ethyl phosphate</name>
        <dbReference type="ChEBI" id="CHEBI:62899"/>
    </ligand>
</feature>
<proteinExistence type="inferred from homology"/>
<evidence type="ECO:0000256" key="10">
    <source>
        <dbReference type="RuleBase" id="RU003826"/>
    </source>
</evidence>
<feature type="binding site" evidence="9">
    <location>
        <begin position="38"/>
        <end position="42"/>
    </location>
    <ligand>
        <name>4-amino-2-methyl-5-(diphosphooxymethyl)pyrimidine</name>
        <dbReference type="ChEBI" id="CHEBI:57841"/>
    </ligand>
</feature>
<comment type="caution">
    <text evidence="13">The sequence shown here is derived from an EMBL/GenBank/DDBJ whole genome shotgun (WGS) entry which is preliminary data.</text>
</comment>
<keyword evidence="14" id="KW-1185">Reference proteome</keyword>
<keyword evidence="2 9" id="KW-0808">Transferase</keyword>
<keyword evidence="4 9" id="KW-0460">Magnesium</keyword>
<evidence type="ECO:0000256" key="4">
    <source>
        <dbReference type="ARBA" id="ARBA00022842"/>
    </source>
</evidence>
<dbReference type="InterPro" id="IPR013785">
    <property type="entry name" value="Aldolase_TIM"/>
</dbReference>
<evidence type="ECO:0000313" key="13">
    <source>
        <dbReference type="EMBL" id="NBN64372.1"/>
    </source>
</evidence>
<dbReference type="Proteomes" id="UP000541347">
    <property type="component" value="Unassembled WGS sequence"/>
</dbReference>
<evidence type="ECO:0000256" key="8">
    <source>
        <dbReference type="ARBA" id="ARBA00047883"/>
    </source>
</evidence>
<dbReference type="Gene3D" id="3.20.20.70">
    <property type="entry name" value="Aldolase class I"/>
    <property type="match status" value="1"/>
</dbReference>
<keyword evidence="5 9" id="KW-0784">Thiamine biosynthesis</keyword>
<feature type="binding site" evidence="9">
    <location>
        <position position="138"/>
    </location>
    <ligand>
        <name>4-amino-2-methyl-5-(diphosphooxymethyl)pyrimidine</name>
        <dbReference type="ChEBI" id="CHEBI:57841"/>
    </ligand>
</feature>
<evidence type="ECO:0000256" key="1">
    <source>
        <dbReference type="ARBA" id="ARBA00005165"/>
    </source>
</evidence>
<dbReference type="EMBL" id="JAABLP010000003">
    <property type="protein sequence ID" value="NBN64372.1"/>
    <property type="molecule type" value="Genomic_DNA"/>
</dbReference>
<dbReference type="CDD" id="cd00564">
    <property type="entry name" value="TMP_TenI"/>
    <property type="match status" value="1"/>
</dbReference>
<comment type="pathway">
    <text evidence="1 9 11">Cofactor biosynthesis; thiamine diphosphate biosynthesis; thiamine phosphate from 4-amino-2-methyl-5-diphosphomethylpyrimidine and 4-methyl-5-(2-phosphoethyl)-thiazole: step 1/1.</text>
</comment>
<dbReference type="HAMAP" id="MF_00097">
    <property type="entry name" value="TMP_synthase"/>
    <property type="match status" value="1"/>
</dbReference>
<comment type="catalytic activity">
    <reaction evidence="6 9 10">
        <text>4-methyl-5-(2-phosphooxyethyl)-thiazole + 4-amino-2-methyl-5-(diphosphooxymethyl)pyrimidine + H(+) = thiamine phosphate + diphosphate</text>
        <dbReference type="Rhea" id="RHEA:22328"/>
        <dbReference type="ChEBI" id="CHEBI:15378"/>
        <dbReference type="ChEBI" id="CHEBI:33019"/>
        <dbReference type="ChEBI" id="CHEBI:37575"/>
        <dbReference type="ChEBI" id="CHEBI:57841"/>
        <dbReference type="ChEBI" id="CHEBI:58296"/>
        <dbReference type="EC" id="2.5.1.3"/>
    </reaction>
</comment>
<protein>
    <recommendedName>
        <fullName evidence="9">Thiamine-phosphate synthase</fullName>
        <shortName evidence="9">TP synthase</shortName>
        <shortName evidence="9">TPS</shortName>
        <ecNumber evidence="9">2.5.1.3</ecNumber>
    </recommendedName>
    <alternativeName>
        <fullName evidence="9">Thiamine-phosphate pyrophosphorylase</fullName>
        <shortName evidence="9">TMP pyrophosphorylase</shortName>
        <shortName evidence="9">TMP-PPase</shortName>
    </alternativeName>
</protein>
<evidence type="ECO:0000256" key="5">
    <source>
        <dbReference type="ARBA" id="ARBA00022977"/>
    </source>
</evidence>
<dbReference type="InterPro" id="IPR034291">
    <property type="entry name" value="TMP_synthase"/>
</dbReference>
<dbReference type="SUPFAM" id="SSF51391">
    <property type="entry name" value="Thiamin phosphate synthase"/>
    <property type="match status" value="1"/>
</dbReference>
<comment type="function">
    <text evidence="9">Condenses 4-methyl-5-(beta-hydroxyethyl)thiazole monophosphate (THZ-P) and 2-methyl-4-amino-5-hydroxymethyl pyrimidine pyrophosphate (HMP-PP) to form thiamine monophosphate (TMP).</text>
</comment>
<feature type="binding site" evidence="9">
    <location>
        <position position="109"/>
    </location>
    <ligand>
        <name>4-amino-2-methyl-5-(diphosphooxymethyl)pyrimidine</name>
        <dbReference type="ChEBI" id="CHEBI:57841"/>
    </ligand>
</feature>
<evidence type="ECO:0000313" key="14">
    <source>
        <dbReference type="Proteomes" id="UP000541347"/>
    </source>
</evidence>
<accession>A0ABW9ZKB7</accession>
<feature type="binding site" evidence="9">
    <location>
        <position position="70"/>
    </location>
    <ligand>
        <name>4-amino-2-methyl-5-(diphosphooxymethyl)pyrimidine</name>
        <dbReference type="ChEBI" id="CHEBI:57841"/>
    </ligand>
</feature>
<feature type="domain" description="Thiamine phosphate synthase/TenI" evidence="12">
    <location>
        <begin position="10"/>
        <end position="189"/>
    </location>
</feature>
<comment type="catalytic activity">
    <reaction evidence="7 9 10">
        <text>2-(2-carboxy-4-methylthiazol-5-yl)ethyl phosphate + 4-amino-2-methyl-5-(diphosphooxymethyl)pyrimidine + 2 H(+) = thiamine phosphate + CO2 + diphosphate</text>
        <dbReference type="Rhea" id="RHEA:47848"/>
        <dbReference type="ChEBI" id="CHEBI:15378"/>
        <dbReference type="ChEBI" id="CHEBI:16526"/>
        <dbReference type="ChEBI" id="CHEBI:33019"/>
        <dbReference type="ChEBI" id="CHEBI:37575"/>
        <dbReference type="ChEBI" id="CHEBI:57841"/>
        <dbReference type="ChEBI" id="CHEBI:62890"/>
        <dbReference type="EC" id="2.5.1.3"/>
    </reaction>
</comment>
<feature type="binding site" evidence="9">
    <location>
        <begin position="135"/>
        <end position="137"/>
    </location>
    <ligand>
        <name>2-[(2R,5Z)-2-carboxy-4-methylthiazol-5(2H)-ylidene]ethyl phosphate</name>
        <dbReference type="ChEBI" id="CHEBI:62899"/>
    </ligand>
</feature>
<dbReference type="InterPro" id="IPR022998">
    <property type="entry name" value="ThiamineP_synth_TenI"/>
</dbReference>
<feature type="binding site" evidence="9">
    <location>
        <position position="90"/>
    </location>
    <ligand>
        <name>Mg(2+)</name>
        <dbReference type="ChEBI" id="CHEBI:18420"/>
    </ligand>
</feature>
<evidence type="ECO:0000256" key="7">
    <source>
        <dbReference type="ARBA" id="ARBA00047851"/>
    </source>
</evidence>
<feature type="binding site" evidence="9">
    <location>
        <begin position="186"/>
        <end position="187"/>
    </location>
    <ligand>
        <name>2-[(2R,5Z)-2-carboxy-4-methylthiazol-5(2H)-ylidene]ethyl phosphate</name>
        <dbReference type="ChEBI" id="CHEBI:62899"/>
    </ligand>
</feature>
<evidence type="ECO:0000256" key="3">
    <source>
        <dbReference type="ARBA" id="ARBA00022723"/>
    </source>
</evidence>
<dbReference type="GO" id="GO:0004789">
    <property type="term" value="F:thiamine-phosphate diphosphorylase activity"/>
    <property type="evidence" value="ECO:0007669"/>
    <property type="project" value="UniProtKB-EC"/>
</dbReference>
<dbReference type="Pfam" id="PF02581">
    <property type="entry name" value="TMP-TENI"/>
    <property type="match status" value="1"/>
</dbReference>
<dbReference type="NCBIfam" id="TIGR00693">
    <property type="entry name" value="thiE"/>
    <property type="match status" value="1"/>
</dbReference>
<dbReference type="InterPro" id="IPR036206">
    <property type="entry name" value="ThiamineP_synth_sf"/>
</dbReference>